<dbReference type="Proteomes" id="UP001228049">
    <property type="component" value="Unassembled WGS sequence"/>
</dbReference>
<comment type="caution">
    <text evidence="1">The sequence shown here is derived from an EMBL/GenBank/DDBJ whole genome shotgun (WGS) entry which is preliminary data.</text>
</comment>
<accession>A0AAD9ETF3</accession>
<dbReference type="GO" id="GO:0005737">
    <property type="term" value="C:cytoplasm"/>
    <property type="evidence" value="ECO:0007669"/>
    <property type="project" value="TreeGrafter"/>
</dbReference>
<proteinExistence type="predicted"/>
<dbReference type="Gene3D" id="3.90.175.10">
    <property type="entry name" value="Diphtheria Toxin, domain 1"/>
    <property type="match status" value="2"/>
</dbReference>
<protein>
    <submittedName>
        <fullName evidence="1">Protein mono-ADP-ribosyltransferase PARP3</fullName>
    </submittedName>
</protein>
<dbReference type="PANTHER" id="PTHR36542:SF2">
    <property type="entry name" value="GIG2-LIKE PROTEIN DRED-RELATED"/>
    <property type="match status" value="1"/>
</dbReference>
<sequence length="328" mass="36941">MQCNWAEDDFDVPPGIGRIGLFAPGDNRKYVMYHGTTRAIAQSIQATGFCQSTDGMLGRGVYLSRDQQKASRYPIDHPEHDRAVIKVLVNEGKVIAINRQYHPKQKTWHDGGFDTAWAPAKCGMVKSGLEEDCVWDPSQIKILKIINPKPVQATNMQCSCAEDYFDGRLGVDENRKYFIYYGNTRAPAQSTGTFGWGYIDTDTNMQYSWAEDDFDVPPGVGRLGLFAPDDNKEYVMYHGTTRAIAQSIQATGFRQSAGGMLGRGVYLSRELLKASRYPIKHPEHDRAVIEVLVNVGRVIAINHQYHPKQKTWHDYGFDTAWVPPTVGW</sequence>
<dbReference type="SUPFAM" id="SSF56399">
    <property type="entry name" value="ADP-ribosylation"/>
    <property type="match status" value="2"/>
</dbReference>
<dbReference type="PANTHER" id="PTHR36542">
    <property type="entry name" value="GIG2-LIKE PROTEIN DRED-RELATED"/>
    <property type="match status" value="1"/>
</dbReference>
<gene>
    <name evidence="1" type="ORF">KUDE01_002271</name>
</gene>
<name>A0AAD9ETF3_DISEL</name>
<reference evidence="1" key="1">
    <citation type="submission" date="2023-04" db="EMBL/GenBank/DDBJ databases">
        <title>Chromosome-level genome of Chaenocephalus aceratus.</title>
        <authorList>
            <person name="Park H."/>
        </authorList>
    </citation>
    <scope>NUCLEOTIDE SEQUENCE</scope>
    <source>
        <strain evidence="1">DE</strain>
        <tissue evidence="1">Muscle</tissue>
    </source>
</reference>
<dbReference type="AlphaFoldDB" id="A0AAD9ETF3"/>
<evidence type="ECO:0000313" key="1">
    <source>
        <dbReference type="EMBL" id="KAK1876952.1"/>
    </source>
</evidence>
<organism evidence="1 2">
    <name type="scientific">Dissostichus eleginoides</name>
    <name type="common">Patagonian toothfish</name>
    <name type="synonym">Dissostichus amissus</name>
    <dbReference type="NCBI Taxonomy" id="100907"/>
    <lineage>
        <taxon>Eukaryota</taxon>
        <taxon>Metazoa</taxon>
        <taxon>Chordata</taxon>
        <taxon>Craniata</taxon>
        <taxon>Vertebrata</taxon>
        <taxon>Euteleostomi</taxon>
        <taxon>Actinopterygii</taxon>
        <taxon>Neopterygii</taxon>
        <taxon>Teleostei</taxon>
        <taxon>Neoteleostei</taxon>
        <taxon>Acanthomorphata</taxon>
        <taxon>Eupercaria</taxon>
        <taxon>Perciformes</taxon>
        <taxon>Notothenioidei</taxon>
        <taxon>Nototheniidae</taxon>
        <taxon>Dissostichus</taxon>
    </lineage>
</organism>
<keyword evidence="2" id="KW-1185">Reference proteome</keyword>
<dbReference type="EMBL" id="JASDAP010000027">
    <property type="protein sequence ID" value="KAK1876952.1"/>
    <property type="molecule type" value="Genomic_DNA"/>
</dbReference>
<evidence type="ECO:0000313" key="2">
    <source>
        <dbReference type="Proteomes" id="UP001228049"/>
    </source>
</evidence>